<dbReference type="GO" id="GO:0009143">
    <property type="term" value="P:nucleoside triphosphate catabolic process"/>
    <property type="evidence" value="ECO:0007669"/>
    <property type="project" value="InterPro"/>
</dbReference>
<dbReference type="GO" id="GO:0047429">
    <property type="term" value="F:nucleoside triphosphate diphosphatase activity"/>
    <property type="evidence" value="ECO:0007669"/>
    <property type="project" value="InterPro"/>
</dbReference>
<dbReference type="PANTHER" id="PTHR46523:SF1">
    <property type="entry name" value="DCTP PYROPHOSPHATASE 1"/>
    <property type="match status" value="1"/>
</dbReference>
<dbReference type="Proteomes" id="UP000034032">
    <property type="component" value="Unassembled WGS sequence"/>
</dbReference>
<organism evidence="1 2">
    <name type="scientific">Candidatus Yanofskybacteria bacterium GW2011_GWA2_44_9</name>
    <dbReference type="NCBI Taxonomy" id="1619025"/>
    <lineage>
        <taxon>Bacteria</taxon>
        <taxon>Candidatus Yanofskyibacteriota</taxon>
    </lineage>
</organism>
<evidence type="ECO:0000313" key="2">
    <source>
        <dbReference type="Proteomes" id="UP000034032"/>
    </source>
</evidence>
<keyword evidence="1" id="KW-0378">Hydrolase</keyword>
<accession>A0A0G1NAM3</accession>
<name>A0A0G1NAM3_9BACT</name>
<dbReference type="EMBL" id="LCJR01000023">
    <property type="protein sequence ID" value="KKT81249.1"/>
    <property type="molecule type" value="Genomic_DNA"/>
</dbReference>
<dbReference type="AlphaFoldDB" id="A0A0G1NAM3"/>
<dbReference type="InterPro" id="IPR052555">
    <property type="entry name" value="dCTP_Pyrophosphatase"/>
</dbReference>
<comment type="caution">
    <text evidence="1">The sequence shown here is derived from an EMBL/GenBank/DDBJ whole genome shotgun (WGS) entry which is preliminary data.</text>
</comment>
<dbReference type="PANTHER" id="PTHR46523">
    <property type="entry name" value="DCTP PYROPHOSPHATASE 1"/>
    <property type="match status" value="1"/>
</dbReference>
<protein>
    <submittedName>
        <fullName evidence="1">MazG nucleotide pyrophosphohydrolase</fullName>
    </submittedName>
</protein>
<gene>
    <name evidence="1" type="ORF">UW79_C0023G0022</name>
</gene>
<dbReference type="SUPFAM" id="SSF101386">
    <property type="entry name" value="all-alpha NTP pyrophosphatases"/>
    <property type="match status" value="1"/>
</dbReference>
<dbReference type="Gene3D" id="1.10.287.1080">
    <property type="entry name" value="MazG-like"/>
    <property type="match status" value="1"/>
</dbReference>
<reference evidence="1 2" key="1">
    <citation type="journal article" date="2015" name="Nature">
        <title>rRNA introns, odd ribosomes, and small enigmatic genomes across a large radiation of phyla.</title>
        <authorList>
            <person name="Brown C.T."/>
            <person name="Hug L.A."/>
            <person name="Thomas B.C."/>
            <person name="Sharon I."/>
            <person name="Castelle C.J."/>
            <person name="Singh A."/>
            <person name="Wilkins M.J."/>
            <person name="Williams K.H."/>
            <person name="Banfield J.F."/>
        </authorList>
    </citation>
    <scope>NUCLEOTIDE SEQUENCE [LARGE SCALE GENOMIC DNA]</scope>
</reference>
<dbReference type="InterPro" id="IPR025984">
    <property type="entry name" value="DCTPP"/>
</dbReference>
<proteinExistence type="predicted"/>
<dbReference type="Pfam" id="PF12643">
    <property type="entry name" value="MazG-like"/>
    <property type="match status" value="1"/>
</dbReference>
<evidence type="ECO:0000313" key="1">
    <source>
        <dbReference type="EMBL" id="KKT81249.1"/>
    </source>
</evidence>
<sequence length="106" mass="12107">MAKLKKTNTKDRTSSRDKFNEYKNMLLPLVLESAEVLKHFKLKSQKKVAKAGRFMKSNKDEIGEGLADVLYWVLMVSHDLGIDLKKSFDAKMEKNSGKFPIESKGK</sequence>